<feature type="region of interest" description="Disordered" evidence="1">
    <location>
        <begin position="1"/>
        <end position="40"/>
    </location>
</feature>
<dbReference type="EMBL" id="JASCZI010061658">
    <property type="protein sequence ID" value="MED6139240.1"/>
    <property type="molecule type" value="Genomic_DNA"/>
</dbReference>
<proteinExistence type="predicted"/>
<dbReference type="Proteomes" id="UP001341840">
    <property type="component" value="Unassembled WGS sequence"/>
</dbReference>
<feature type="region of interest" description="Disordered" evidence="1">
    <location>
        <begin position="53"/>
        <end position="95"/>
    </location>
</feature>
<evidence type="ECO:0000313" key="2">
    <source>
        <dbReference type="EMBL" id="MED6139240.1"/>
    </source>
</evidence>
<protein>
    <submittedName>
        <fullName evidence="2">Uncharacterized protein</fullName>
    </submittedName>
</protein>
<feature type="compositionally biased region" description="Basic and acidic residues" evidence="1">
    <location>
        <begin position="56"/>
        <end position="73"/>
    </location>
</feature>
<organism evidence="2 3">
    <name type="scientific">Stylosanthes scabra</name>
    <dbReference type="NCBI Taxonomy" id="79078"/>
    <lineage>
        <taxon>Eukaryota</taxon>
        <taxon>Viridiplantae</taxon>
        <taxon>Streptophyta</taxon>
        <taxon>Embryophyta</taxon>
        <taxon>Tracheophyta</taxon>
        <taxon>Spermatophyta</taxon>
        <taxon>Magnoliopsida</taxon>
        <taxon>eudicotyledons</taxon>
        <taxon>Gunneridae</taxon>
        <taxon>Pentapetalae</taxon>
        <taxon>rosids</taxon>
        <taxon>fabids</taxon>
        <taxon>Fabales</taxon>
        <taxon>Fabaceae</taxon>
        <taxon>Papilionoideae</taxon>
        <taxon>50 kb inversion clade</taxon>
        <taxon>dalbergioids sensu lato</taxon>
        <taxon>Dalbergieae</taxon>
        <taxon>Pterocarpus clade</taxon>
        <taxon>Stylosanthes</taxon>
    </lineage>
</organism>
<sequence>KKKRITCKNQTKHERKKSSCRSRGSIIANKRKVNRSGERCSNARRRGVRCNMREQGGTRRSETQEVQLQHEVRSGGVRLNTTGRQSDAKRSQARQ</sequence>
<name>A0ABU6SSL0_9FABA</name>
<reference evidence="2 3" key="1">
    <citation type="journal article" date="2023" name="Plants (Basel)">
        <title>Bridging the Gap: Combining Genomics and Transcriptomics Approaches to Understand Stylosanthes scabra, an Orphan Legume from the Brazilian Caatinga.</title>
        <authorList>
            <person name="Ferreira-Neto J.R.C."/>
            <person name="da Silva M.D."/>
            <person name="Binneck E."/>
            <person name="de Melo N.F."/>
            <person name="da Silva R.H."/>
            <person name="de Melo A.L.T.M."/>
            <person name="Pandolfi V."/>
            <person name="Bustamante F.O."/>
            <person name="Brasileiro-Vidal A.C."/>
            <person name="Benko-Iseppon A.M."/>
        </authorList>
    </citation>
    <scope>NUCLEOTIDE SEQUENCE [LARGE SCALE GENOMIC DNA]</scope>
    <source>
        <tissue evidence="2">Leaves</tissue>
    </source>
</reference>
<keyword evidence="3" id="KW-1185">Reference proteome</keyword>
<feature type="compositionally biased region" description="Basic and acidic residues" evidence="1">
    <location>
        <begin position="86"/>
        <end position="95"/>
    </location>
</feature>
<evidence type="ECO:0000256" key="1">
    <source>
        <dbReference type="SAM" id="MobiDB-lite"/>
    </source>
</evidence>
<accession>A0ABU6SSL0</accession>
<feature type="non-terminal residue" evidence="2">
    <location>
        <position position="1"/>
    </location>
</feature>
<evidence type="ECO:0000313" key="3">
    <source>
        <dbReference type="Proteomes" id="UP001341840"/>
    </source>
</evidence>
<gene>
    <name evidence="2" type="ORF">PIB30_081942</name>
</gene>
<comment type="caution">
    <text evidence="2">The sequence shown here is derived from an EMBL/GenBank/DDBJ whole genome shotgun (WGS) entry which is preliminary data.</text>
</comment>